<evidence type="ECO:0000313" key="1">
    <source>
        <dbReference type="EMBL" id="MBT1073133.1"/>
    </source>
</evidence>
<name>A0ABS5UBV7_9BACT</name>
<proteinExistence type="predicted"/>
<evidence type="ECO:0000313" key="2">
    <source>
        <dbReference type="Proteomes" id="UP000784128"/>
    </source>
</evidence>
<comment type="caution">
    <text evidence="1">The sequence shown here is derived from an EMBL/GenBank/DDBJ whole genome shotgun (WGS) entry which is preliminary data.</text>
</comment>
<dbReference type="RefSeq" id="WP_214300863.1">
    <property type="nucleotide sequence ID" value="NZ_JAHDYS010000017.1"/>
</dbReference>
<reference evidence="1 2" key="1">
    <citation type="submission" date="2021-05" db="EMBL/GenBank/DDBJ databases">
        <title>The draft genome of Geobacter chapellei DSM 13688.</title>
        <authorList>
            <person name="Xu Z."/>
            <person name="Masuda Y."/>
            <person name="Itoh H."/>
            <person name="Senoo K."/>
        </authorList>
    </citation>
    <scope>NUCLEOTIDE SEQUENCE [LARGE SCALE GENOMIC DNA]</scope>
    <source>
        <strain evidence="1 2">DSM 13688</strain>
    </source>
</reference>
<dbReference type="EMBL" id="JAHDYS010000017">
    <property type="protein sequence ID" value="MBT1073133.1"/>
    <property type="molecule type" value="Genomic_DNA"/>
</dbReference>
<accession>A0ABS5UBV7</accession>
<protein>
    <submittedName>
        <fullName evidence="1">Uncharacterized protein</fullName>
    </submittedName>
</protein>
<keyword evidence="2" id="KW-1185">Reference proteome</keyword>
<sequence>MSHKKPELKFKYVFNYGYNPTYVNGAQGGFSPRGEMIVNFYLERQPLPESISHEITSEGAIGRETSMEPSDLANSMVRFIDTGVVMSYENAKVFHAWMGEKLREMEEMLKARSAFENSSAGGQA</sequence>
<gene>
    <name evidence="1" type="ORF">KJB30_15170</name>
</gene>
<dbReference type="Proteomes" id="UP000784128">
    <property type="component" value="Unassembled WGS sequence"/>
</dbReference>
<organism evidence="1 2">
    <name type="scientific">Pelotalea chapellei</name>
    <dbReference type="NCBI Taxonomy" id="44671"/>
    <lineage>
        <taxon>Bacteria</taxon>
        <taxon>Pseudomonadati</taxon>
        <taxon>Thermodesulfobacteriota</taxon>
        <taxon>Desulfuromonadia</taxon>
        <taxon>Geobacterales</taxon>
        <taxon>Geobacteraceae</taxon>
        <taxon>Pelotalea</taxon>
    </lineage>
</organism>